<reference evidence="1" key="1">
    <citation type="journal article" date="2021" name="New Phytol.">
        <title>Evolutionary innovations through gain and loss of genes in the ectomycorrhizal Boletales.</title>
        <authorList>
            <person name="Wu G."/>
            <person name="Miyauchi S."/>
            <person name="Morin E."/>
            <person name="Kuo A."/>
            <person name="Drula E."/>
            <person name="Varga T."/>
            <person name="Kohler A."/>
            <person name="Feng B."/>
            <person name="Cao Y."/>
            <person name="Lipzen A."/>
            <person name="Daum C."/>
            <person name="Hundley H."/>
            <person name="Pangilinan J."/>
            <person name="Johnson J."/>
            <person name="Barry K."/>
            <person name="LaButti K."/>
            <person name="Ng V."/>
            <person name="Ahrendt S."/>
            <person name="Min B."/>
            <person name="Choi I.G."/>
            <person name="Park H."/>
            <person name="Plett J.M."/>
            <person name="Magnuson J."/>
            <person name="Spatafora J.W."/>
            <person name="Nagy L.G."/>
            <person name="Henrissat B."/>
            <person name="Grigoriev I.V."/>
            <person name="Yang Z.L."/>
            <person name="Xu J."/>
            <person name="Martin F.M."/>
        </authorList>
    </citation>
    <scope>NUCLEOTIDE SEQUENCE</scope>
    <source>
        <strain evidence="1">KUC20120723A-06</strain>
    </source>
</reference>
<keyword evidence="2" id="KW-1185">Reference proteome</keyword>
<dbReference type="EMBL" id="MU266565">
    <property type="protein sequence ID" value="KAH7920675.1"/>
    <property type="molecule type" value="Genomic_DNA"/>
</dbReference>
<evidence type="ECO:0000313" key="1">
    <source>
        <dbReference type="EMBL" id="KAH7920675.1"/>
    </source>
</evidence>
<organism evidence="1 2">
    <name type="scientific">Leucogyrophana mollusca</name>
    <dbReference type="NCBI Taxonomy" id="85980"/>
    <lineage>
        <taxon>Eukaryota</taxon>
        <taxon>Fungi</taxon>
        <taxon>Dikarya</taxon>
        <taxon>Basidiomycota</taxon>
        <taxon>Agaricomycotina</taxon>
        <taxon>Agaricomycetes</taxon>
        <taxon>Agaricomycetidae</taxon>
        <taxon>Boletales</taxon>
        <taxon>Boletales incertae sedis</taxon>
        <taxon>Leucogyrophana</taxon>
    </lineage>
</organism>
<accession>A0ACB8B584</accession>
<dbReference type="Proteomes" id="UP000790709">
    <property type="component" value="Unassembled WGS sequence"/>
</dbReference>
<sequence length="335" mass="35810">MSYGIFPLGETTVSPVVRTILLAIPAIPDAQGNTGSTLPVQRTISFPDGSSLNETVEMQAMACAWSAINQTGTLDVSTNTLLSVNPVAPQPSSQWLTLDPSAINDDATMQEINGFSMVWLPGLPSGINRTSPCDVSADNYLGGCEFSNIDIRIMDALGRYTDLSAGNQSSVSTPAVTLSDLEKALGDVFAAFFWAGARISEGPLSRSSLDFQEAVTKMYPESRLNINVVPVIFGLAASTTLFVLAIVLTRMHATPDAMTTRPAVISAGILQVLWLSARHTHARERIAEVEEPEPDALRKAGMFAVSLGRVPTDEYSWTIESSGTDAFGSTEHLKP</sequence>
<evidence type="ECO:0000313" key="2">
    <source>
        <dbReference type="Proteomes" id="UP000790709"/>
    </source>
</evidence>
<proteinExistence type="predicted"/>
<comment type="caution">
    <text evidence="1">The sequence shown here is derived from an EMBL/GenBank/DDBJ whole genome shotgun (WGS) entry which is preliminary data.</text>
</comment>
<name>A0ACB8B584_9AGAM</name>
<protein>
    <submittedName>
        <fullName evidence="1">Uncharacterized protein</fullName>
    </submittedName>
</protein>
<gene>
    <name evidence="1" type="ORF">BV22DRAFT_785690</name>
</gene>